<evidence type="ECO:0000313" key="2">
    <source>
        <dbReference type="EMBL" id="MED6148578.1"/>
    </source>
</evidence>
<proteinExistence type="predicted"/>
<organism evidence="2 3">
    <name type="scientific">Stylosanthes scabra</name>
    <dbReference type="NCBI Taxonomy" id="79078"/>
    <lineage>
        <taxon>Eukaryota</taxon>
        <taxon>Viridiplantae</taxon>
        <taxon>Streptophyta</taxon>
        <taxon>Embryophyta</taxon>
        <taxon>Tracheophyta</taxon>
        <taxon>Spermatophyta</taxon>
        <taxon>Magnoliopsida</taxon>
        <taxon>eudicotyledons</taxon>
        <taxon>Gunneridae</taxon>
        <taxon>Pentapetalae</taxon>
        <taxon>rosids</taxon>
        <taxon>fabids</taxon>
        <taxon>Fabales</taxon>
        <taxon>Fabaceae</taxon>
        <taxon>Papilionoideae</taxon>
        <taxon>50 kb inversion clade</taxon>
        <taxon>dalbergioids sensu lato</taxon>
        <taxon>Dalbergieae</taxon>
        <taxon>Pterocarpus clade</taxon>
        <taxon>Stylosanthes</taxon>
    </lineage>
</organism>
<comment type="caution">
    <text evidence="2">The sequence shown here is derived from an EMBL/GenBank/DDBJ whole genome shotgun (WGS) entry which is preliminary data.</text>
</comment>
<name>A0ABU6TL38_9FABA</name>
<dbReference type="Proteomes" id="UP001341840">
    <property type="component" value="Unassembled WGS sequence"/>
</dbReference>
<dbReference type="EMBL" id="JASCZI010091035">
    <property type="protein sequence ID" value="MED6148578.1"/>
    <property type="molecule type" value="Genomic_DNA"/>
</dbReference>
<feature type="compositionally biased region" description="Polar residues" evidence="1">
    <location>
        <begin position="9"/>
        <end position="22"/>
    </location>
</feature>
<evidence type="ECO:0000256" key="1">
    <source>
        <dbReference type="SAM" id="MobiDB-lite"/>
    </source>
</evidence>
<keyword evidence="3" id="KW-1185">Reference proteome</keyword>
<evidence type="ECO:0000313" key="3">
    <source>
        <dbReference type="Proteomes" id="UP001341840"/>
    </source>
</evidence>
<accession>A0ABU6TL38</accession>
<reference evidence="2 3" key="1">
    <citation type="journal article" date="2023" name="Plants (Basel)">
        <title>Bridging the Gap: Combining Genomics and Transcriptomics Approaches to Understand Stylosanthes scabra, an Orphan Legume from the Brazilian Caatinga.</title>
        <authorList>
            <person name="Ferreira-Neto J.R.C."/>
            <person name="da Silva M.D."/>
            <person name="Binneck E."/>
            <person name="de Melo N.F."/>
            <person name="da Silva R.H."/>
            <person name="de Melo A.L.T.M."/>
            <person name="Pandolfi V."/>
            <person name="Bustamante F.O."/>
            <person name="Brasileiro-Vidal A.C."/>
            <person name="Benko-Iseppon A.M."/>
        </authorList>
    </citation>
    <scope>NUCLEOTIDE SEQUENCE [LARGE SCALE GENOMIC DNA]</scope>
    <source>
        <tissue evidence="2">Leaves</tissue>
    </source>
</reference>
<protein>
    <submittedName>
        <fullName evidence="2">Uncharacterized protein</fullName>
    </submittedName>
</protein>
<gene>
    <name evidence="2" type="ORF">PIB30_054384</name>
</gene>
<sequence>MLLLDGMGQTVNPSNSWTTQPAFRTHRPKQAIMRPHFGPTPAPIGPAQLASAPIAPAPAQPAQRPFHPNRVSLETFVAASIGIASRFYKFIATPGFKPPTKN</sequence>
<feature type="region of interest" description="Disordered" evidence="1">
    <location>
        <begin position="1"/>
        <end position="49"/>
    </location>
</feature>